<dbReference type="PROSITE" id="PS00028">
    <property type="entry name" value="ZINC_FINGER_C2H2_1"/>
    <property type="match status" value="1"/>
</dbReference>
<gene>
    <name evidence="4" type="ORF">ACJMK2_007733</name>
</gene>
<accession>A0ABD3VJE8</accession>
<keyword evidence="1" id="KW-0862">Zinc</keyword>
<dbReference type="InterPro" id="IPR013087">
    <property type="entry name" value="Znf_C2H2_type"/>
</dbReference>
<dbReference type="InterPro" id="IPR036236">
    <property type="entry name" value="Znf_C2H2_sf"/>
</dbReference>
<evidence type="ECO:0000313" key="5">
    <source>
        <dbReference type="Proteomes" id="UP001634394"/>
    </source>
</evidence>
<feature type="compositionally biased region" description="Basic and acidic residues" evidence="2">
    <location>
        <begin position="51"/>
        <end position="90"/>
    </location>
</feature>
<dbReference type="EMBL" id="JBJQND010000011">
    <property type="protein sequence ID" value="KAL3861709.1"/>
    <property type="molecule type" value="Genomic_DNA"/>
</dbReference>
<feature type="non-terminal residue" evidence="4">
    <location>
        <position position="133"/>
    </location>
</feature>
<feature type="region of interest" description="Disordered" evidence="2">
    <location>
        <begin position="1"/>
        <end position="26"/>
    </location>
</feature>
<evidence type="ECO:0000256" key="1">
    <source>
        <dbReference type="PROSITE-ProRule" id="PRU00042"/>
    </source>
</evidence>
<keyword evidence="5" id="KW-1185">Reference proteome</keyword>
<proteinExistence type="predicted"/>
<name>A0ABD3VJE8_SINWO</name>
<dbReference type="Gene3D" id="3.30.160.60">
    <property type="entry name" value="Classic Zinc Finger"/>
    <property type="match status" value="1"/>
</dbReference>
<reference evidence="4 5" key="1">
    <citation type="submission" date="2024-11" db="EMBL/GenBank/DDBJ databases">
        <title>Chromosome-level genome assembly of the freshwater bivalve Anodonta woodiana.</title>
        <authorList>
            <person name="Chen X."/>
        </authorList>
    </citation>
    <scope>NUCLEOTIDE SEQUENCE [LARGE SCALE GENOMIC DNA]</scope>
    <source>
        <strain evidence="4">MN2024</strain>
        <tissue evidence="4">Gills</tissue>
    </source>
</reference>
<feature type="non-terminal residue" evidence="4">
    <location>
        <position position="1"/>
    </location>
</feature>
<dbReference type="SUPFAM" id="SSF57667">
    <property type="entry name" value="beta-beta-alpha zinc fingers"/>
    <property type="match status" value="1"/>
</dbReference>
<keyword evidence="1" id="KW-0863">Zinc-finger</keyword>
<feature type="compositionally biased region" description="Basic and acidic residues" evidence="2">
    <location>
        <begin position="10"/>
        <end position="21"/>
    </location>
</feature>
<comment type="caution">
    <text evidence="4">The sequence shown here is derived from an EMBL/GenBank/DDBJ whole genome shotgun (WGS) entry which is preliminary data.</text>
</comment>
<evidence type="ECO:0000313" key="4">
    <source>
        <dbReference type="EMBL" id="KAL3861709.1"/>
    </source>
</evidence>
<dbReference type="PROSITE" id="PS50157">
    <property type="entry name" value="ZINC_FINGER_C2H2_2"/>
    <property type="match status" value="1"/>
</dbReference>
<evidence type="ECO:0000256" key="2">
    <source>
        <dbReference type="SAM" id="MobiDB-lite"/>
    </source>
</evidence>
<keyword evidence="1" id="KW-0479">Metal-binding</keyword>
<feature type="domain" description="C2H2-type" evidence="3">
    <location>
        <begin position="109"/>
        <end position="133"/>
    </location>
</feature>
<protein>
    <recommendedName>
        <fullName evidence="3">C2H2-type domain-containing protein</fullName>
    </recommendedName>
</protein>
<dbReference type="AlphaFoldDB" id="A0ABD3VJE8"/>
<feature type="region of interest" description="Disordered" evidence="2">
    <location>
        <begin position="45"/>
        <end position="109"/>
    </location>
</feature>
<dbReference type="Proteomes" id="UP001634394">
    <property type="component" value="Unassembled WGS sequence"/>
</dbReference>
<evidence type="ECO:0000259" key="3">
    <source>
        <dbReference type="PROSITE" id="PS50157"/>
    </source>
</evidence>
<sequence length="133" mass="15682">KVSATTTDPSDARHDKDDVSLGKRKRKPKVFPDFYQEFWLPGQKKLNKVQTRKDKLVDKNMDIDKEEETKEEKKNDKCRPKECTGKDQKGKSSPKKKYQKGKSSAEKKYHCSRCNQKFESLQNLLRHQEIHKD</sequence>
<organism evidence="4 5">
    <name type="scientific">Sinanodonta woodiana</name>
    <name type="common">Chinese pond mussel</name>
    <name type="synonym">Anodonta woodiana</name>
    <dbReference type="NCBI Taxonomy" id="1069815"/>
    <lineage>
        <taxon>Eukaryota</taxon>
        <taxon>Metazoa</taxon>
        <taxon>Spiralia</taxon>
        <taxon>Lophotrochozoa</taxon>
        <taxon>Mollusca</taxon>
        <taxon>Bivalvia</taxon>
        <taxon>Autobranchia</taxon>
        <taxon>Heteroconchia</taxon>
        <taxon>Palaeoheterodonta</taxon>
        <taxon>Unionida</taxon>
        <taxon>Unionoidea</taxon>
        <taxon>Unionidae</taxon>
        <taxon>Unioninae</taxon>
        <taxon>Sinanodonta</taxon>
    </lineage>
</organism>
<dbReference type="GO" id="GO:0008270">
    <property type="term" value="F:zinc ion binding"/>
    <property type="evidence" value="ECO:0007669"/>
    <property type="project" value="UniProtKB-KW"/>
</dbReference>